<gene>
    <name evidence="3" type="ORF">Q3O60_11790</name>
</gene>
<dbReference type="Proteomes" id="UP001231616">
    <property type="component" value="Unassembled WGS sequence"/>
</dbReference>
<proteinExistence type="predicted"/>
<dbReference type="EMBL" id="JAUZVZ010000015">
    <property type="protein sequence ID" value="MDP4536874.1"/>
    <property type="molecule type" value="Genomic_DNA"/>
</dbReference>
<feature type="compositionally biased region" description="Low complexity" evidence="1">
    <location>
        <begin position="418"/>
        <end position="431"/>
    </location>
</feature>
<keyword evidence="2" id="KW-0732">Signal</keyword>
<feature type="compositionally biased region" description="Low complexity" evidence="1">
    <location>
        <begin position="507"/>
        <end position="525"/>
    </location>
</feature>
<feature type="compositionally biased region" description="Polar residues" evidence="1">
    <location>
        <begin position="369"/>
        <end position="385"/>
    </location>
</feature>
<evidence type="ECO:0000313" key="3">
    <source>
        <dbReference type="EMBL" id="MDP4536874.1"/>
    </source>
</evidence>
<comment type="caution">
    <text evidence="3">The sequence shown here is derived from an EMBL/GenBank/DDBJ whole genome shotgun (WGS) entry which is preliminary data.</text>
</comment>
<keyword evidence="4" id="KW-1185">Reference proteome</keyword>
<feature type="compositionally biased region" description="Polar residues" evidence="1">
    <location>
        <begin position="526"/>
        <end position="552"/>
    </location>
</feature>
<dbReference type="InterPro" id="IPR021728">
    <property type="entry name" value="DUF3300"/>
</dbReference>
<feature type="chain" id="PRO_5045370264" evidence="2">
    <location>
        <begin position="29"/>
        <end position="566"/>
    </location>
</feature>
<dbReference type="PANTHER" id="PTHR40269">
    <property type="entry name" value="OUTER MEMBRANE PROTEIN-RELATED"/>
    <property type="match status" value="1"/>
</dbReference>
<accession>A0ABT9H1C6</accession>
<protein>
    <submittedName>
        <fullName evidence="3">DUF3300 domain-containing protein</fullName>
    </submittedName>
</protein>
<name>A0ABT9H1C6_9GAMM</name>
<feature type="region of interest" description="Disordered" evidence="1">
    <location>
        <begin position="282"/>
        <end position="566"/>
    </location>
</feature>
<feature type="signal peptide" evidence="2">
    <location>
        <begin position="1"/>
        <end position="28"/>
    </location>
</feature>
<dbReference type="PANTHER" id="PTHR40269:SF1">
    <property type="entry name" value="OUTER MEMBRANE PROTEIN"/>
    <property type="match status" value="1"/>
</dbReference>
<evidence type="ECO:0000256" key="1">
    <source>
        <dbReference type="SAM" id="MobiDB-lite"/>
    </source>
</evidence>
<dbReference type="Pfam" id="PF11737">
    <property type="entry name" value="DUF3300"/>
    <property type="match status" value="1"/>
</dbReference>
<evidence type="ECO:0000313" key="4">
    <source>
        <dbReference type="Proteomes" id="UP001231616"/>
    </source>
</evidence>
<feature type="compositionally biased region" description="Basic and acidic residues" evidence="1">
    <location>
        <begin position="386"/>
        <end position="401"/>
    </location>
</feature>
<dbReference type="RefSeq" id="WP_305894137.1">
    <property type="nucleotide sequence ID" value="NZ_JAUZVZ010000015.1"/>
</dbReference>
<reference evidence="3 4" key="1">
    <citation type="submission" date="2023-08" db="EMBL/GenBank/DDBJ databases">
        <authorList>
            <person name="Joshi A."/>
            <person name="Thite S."/>
        </authorList>
    </citation>
    <scope>NUCLEOTIDE SEQUENCE [LARGE SCALE GENOMIC DNA]</scope>
    <source>
        <strain evidence="3 4">AC40</strain>
    </source>
</reference>
<organism evidence="3 4">
    <name type="scientific">Alkalimonas collagenimarina</name>
    <dbReference type="NCBI Taxonomy" id="400390"/>
    <lineage>
        <taxon>Bacteria</taxon>
        <taxon>Pseudomonadati</taxon>
        <taxon>Pseudomonadota</taxon>
        <taxon>Gammaproteobacteria</taxon>
        <taxon>Alkalimonas</taxon>
    </lineage>
</organism>
<feature type="compositionally biased region" description="Polar residues" evidence="1">
    <location>
        <begin position="440"/>
        <end position="499"/>
    </location>
</feature>
<feature type="compositionally biased region" description="Basic and acidic residues" evidence="1">
    <location>
        <begin position="553"/>
        <end position="566"/>
    </location>
</feature>
<feature type="compositionally biased region" description="Basic and acidic residues" evidence="1">
    <location>
        <begin position="282"/>
        <end position="301"/>
    </location>
</feature>
<feature type="compositionally biased region" description="Basic and acidic residues" evidence="1">
    <location>
        <begin position="354"/>
        <end position="368"/>
    </location>
</feature>
<feature type="compositionally biased region" description="Polar residues" evidence="1">
    <location>
        <begin position="305"/>
        <end position="318"/>
    </location>
</feature>
<sequence>MMSALYRTIHSWLPLVLLCLLLSPQLQAEDELNEQAYLDQVLAPIALYPDSVLSHILIASTYPLEVVQASRWASEHESLSSEQALQQVEQEPWDPSVKALVAFPDLLQRMSDDLDWLEQLGEAFLNDEAWVMQSIQQLREQAYAHGSLDEVEHIVVQREQNVIVIEPKQPDIIYVPYYNTRVIYGDWHWPHHQPYYWHYPGAYYTHSAFYWGPYYRVTPGFYFSSFHWHQRHVIVNHHHFYQPPRAYPRRVVHVHNGKRWQHNPVHRRGVVYRREALNHRYSDRPRSYTREDRGPAREWRRPPRRQSSGDVTTSYRQNASERPEQRRYVRQQSNDRTATRSESLRQPDSQRQQRNTERRSEYSSERGTQRNTETGNRTIRQQANLEQRRQQLADRQQHDIHQGSASTRSTHRDTTNGLEQRQAQLAERQQASRNREATAAQLNRQTQRPARPESQPQNRVRSQPEARQQTSPAIRQQQVNTRAQTQPAQTQNRVPSPRQQAPERVIRQSSPQQSAPQQVRQSSRPAQAQTPPSRPQSVQRSTPPSRPQATESRGNRSSERRQRQID</sequence>
<evidence type="ECO:0000256" key="2">
    <source>
        <dbReference type="SAM" id="SignalP"/>
    </source>
</evidence>